<gene>
    <name evidence="2" type="ORF">MUN88_13055</name>
</gene>
<keyword evidence="3" id="KW-1185">Reference proteome</keyword>
<dbReference type="InterPro" id="IPR025372">
    <property type="entry name" value="DUF4362"/>
</dbReference>
<evidence type="ECO:0000313" key="2">
    <source>
        <dbReference type="EMBL" id="UOQ47013.1"/>
    </source>
</evidence>
<organism evidence="2 3">
    <name type="scientific">Gracilibacillus caseinilyticus</name>
    <dbReference type="NCBI Taxonomy" id="2932256"/>
    <lineage>
        <taxon>Bacteria</taxon>
        <taxon>Bacillati</taxon>
        <taxon>Bacillota</taxon>
        <taxon>Bacilli</taxon>
        <taxon>Bacillales</taxon>
        <taxon>Bacillaceae</taxon>
        <taxon>Gracilibacillus</taxon>
    </lineage>
</organism>
<feature type="chain" id="PRO_5045896576" evidence="1">
    <location>
        <begin position="22"/>
        <end position="324"/>
    </location>
</feature>
<dbReference type="PROSITE" id="PS51257">
    <property type="entry name" value="PROKAR_LIPOPROTEIN"/>
    <property type="match status" value="1"/>
</dbReference>
<dbReference type="Proteomes" id="UP000831782">
    <property type="component" value="Chromosome"/>
</dbReference>
<evidence type="ECO:0000313" key="3">
    <source>
        <dbReference type="Proteomes" id="UP000831782"/>
    </source>
</evidence>
<keyword evidence="1" id="KW-0732">Signal</keyword>
<evidence type="ECO:0000256" key="1">
    <source>
        <dbReference type="SAM" id="SignalP"/>
    </source>
</evidence>
<reference evidence="2 3" key="1">
    <citation type="submission" date="2022-04" db="EMBL/GenBank/DDBJ databases">
        <title>Gracilibacillus sp. isolated from saltern.</title>
        <authorList>
            <person name="Won M."/>
            <person name="Lee C.-M."/>
            <person name="Woen H.-Y."/>
            <person name="Kwon S.-W."/>
        </authorList>
    </citation>
    <scope>NUCLEOTIDE SEQUENCE [LARGE SCALE GENOMIC DNA]</scope>
    <source>
        <strain evidence="2 3">SSWR10-1</strain>
    </source>
</reference>
<dbReference type="Gene3D" id="2.40.50.140">
    <property type="entry name" value="Nucleic acid-binding proteins"/>
    <property type="match status" value="1"/>
</dbReference>
<dbReference type="RefSeq" id="WP_244715719.1">
    <property type="nucleotide sequence ID" value="NZ_CP095072.1"/>
</dbReference>
<dbReference type="InterPro" id="IPR012340">
    <property type="entry name" value="NA-bd_OB-fold"/>
</dbReference>
<sequence length="324" mass="36683">MKYVIYLVMLFALVACGTASNGNGSDETPTSTDQNQMIGYVSKFENNRVLVTENYIASQTEEIPIEELYEQAGNAIFFNLENIDKEVRDSLAIGEKITVTHGPIAESYPAQSSATDIARVKDSDHDLIETHGEYENLIHLETFRQAVQNQQVSHLRLIRHTTEGDPIYYNISYDGNEFNISRDSRKDSYAGSGDIMNGFTCKQLENSLTEENNIRFDFTSCDQQEKLSFEVPYVEIMVPKQTYQSLEIIVGDQKILESDDKEKINKVIEKIRTGTPKSVMIMTKMAPAGELVLKGEQANIRFDFYKDGNLIRYNTFIEAGITVD</sequence>
<feature type="signal peptide" evidence="1">
    <location>
        <begin position="1"/>
        <end position="21"/>
    </location>
</feature>
<dbReference type="Pfam" id="PF14275">
    <property type="entry name" value="DUF4362"/>
    <property type="match status" value="1"/>
</dbReference>
<dbReference type="InterPro" id="IPR021598">
    <property type="entry name" value="DUF3221"/>
</dbReference>
<name>A0ABY4ET14_9BACI</name>
<accession>A0ABY4ET14</accession>
<dbReference type="Pfam" id="PF11518">
    <property type="entry name" value="DUF3221"/>
    <property type="match status" value="1"/>
</dbReference>
<proteinExistence type="predicted"/>
<dbReference type="EMBL" id="CP095072">
    <property type="protein sequence ID" value="UOQ47013.1"/>
    <property type="molecule type" value="Genomic_DNA"/>
</dbReference>
<protein>
    <submittedName>
        <fullName evidence="2">DUF4362 domain-containing protein</fullName>
    </submittedName>
</protein>